<sequence>MRNSKILSITQIALCAAFIMVCSYIMIPMPFSPVPVTAQTLAITLTGLILRPKQAGGAVIVFILIAVVLGKFSFGPSVGYFVGFFASAVVVSLVKGEHPSLVRFLAAALLGIVVTDIPGVIGMMLVLDIPLSTAFVEGVVVFLPGDLCKAVLSAVVALPLCKALKRTSVLTS</sequence>
<keyword evidence="3" id="KW-1133">Transmembrane helix</keyword>
<keyword evidence="2" id="KW-1003">Cell membrane</keyword>
<protein>
    <recommendedName>
        <fullName evidence="2">Biotin transporter</fullName>
    </recommendedName>
</protein>
<feature type="transmembrane region" description="Helical" evidence="3">
    <location>
        <begin position="139"/>
        <end position="161"/>
    </location>
</feature>
<dbReference type="GO" id="GO:0015225">
    <property type="term" value="F:biotin transmembrane transporter activity"/>
    <property type="evidence" value="ECO:0007669"/>
    <property type="project" value="UniProtKB-UniRule"/>
</dbReference>
<comment type="subcellular location">
    <subcellularLocation>
        <location evidence="2">Cell membrane</location>
        <topology evidence="2">Multi-pass membrane protein</topology>
    </subcellularLocation>
</comment>
<comment type="caution">
    <text evidence="4">The sequence shown here is derived from an EMBL/GenBank/DDBJ whole genome shotgun (WGS) entry which is preliminary data.</text>
</comment>
<comment type="similarity">
    <text evidence="1 2">Belongs to the BioY family.</text>
</comment>
<dbReference type="EMBL" id="DVLW01000263">
    <property type="protein sequence ID" value="HIT95432.1"/>
    <property type="molecule type" value="Genomic_DNA"/>
</dbReference>
<keyword evidence="2" id="KW-0813">Transport</keyword>
<dbReference type="InterPro" id="IPR003784">
    <property type="entry name" value="BioY"/>
</dbReference>
<evidence type="ECO:0000256" key="1">
    <source>
        <dbReference type="ARBA" id="ARBA00010692"/>
    </source>
</evidence>
<organism evidence="4 5">
    <name type="scientific">Candidatus Faecivivens stercoripullorum</name>
    <dbReference type="NCBI Taxonomy" id="2840805"/>
    <lineage>
        <taxon>Bacteria</taxon>
        <taxon>Bacillati</taxon>
        <taxon>Bacillota</taxon>
        <taxon>Clostridia</taxon>
        <taxon>Eubacteriales</taxon>
        <taxon>Oscillospiraceae</taxon>
        <taxon>Oscillospiraceae incertae sedis</taxon>
        <taxon>Candidatus Faecivivens</taxon>
    </lineage>
</organism>
<accession>A0A9D1H7P3</accession>
<dbReference type="Gene3D" id="1.10.1760.20">
    <property type="match status" value="1"/>
</dbReference>
<dbReference type="PANTHER" id="PTHR34295">
    <property type="entry name" value="BIOTIN TRANSPORTER BIOY"/>
    <property type="match status" value="1"/>
</dbReference>
<feature type="transmembrane region" description="Helical" evidence="3">
    <location>
        <begin position="78"/>
        <end position="94"/>
    </location>
</feature>
<dbReference type="GO" id="GO:0005886">
    <property type="term" value="C:plasma membrane"/>
    <property type="evidence" value="ECO:0007669"/>
    <property type="project" value="UniProtKB-SubCell"/>
</dbReference>
<dbReference type="Proteomes" id="UP000824160">
    <property type="component" value="Unassembled WGS sequence"/>
</dbReference>
<name>A0A9D1H7P3_9FIRM</name>
<reference evidence="4" key="2">
    <citation type="journal article" date="2021" name="PeerJ">
        <title>Extensive microbial diversity within the chicken gut microbiome revealed by metagenomics and culture.</title>
        <authorList>
            <person name="Gilroy R."/>
            <person name="Ravi A."/>
            <person name="Getino M."/>
            <person name="Pursley I."/>
            <person name="Horton D.L."/>
            <person name="Alikhan N.F."/>
            <person name="Baker D."/>
            <person name="Gharbi K."/>
            <person name="Hall N."/>
            <person name="Watson M."/>
            <person name="Adriaenssens E.M."/>
            <person name="Foster-Nyarko E."/>
            <person name="Jarju S."/>
            <person name="Secka A."/>
            <person name="Antonio M."/>
            <person name="Oren A."/>
            <person name="Chaudhuri R.R."/>
            <person name="La Ragione R."/>
            <person name="Hildebrand F."/>
            <person name="Pallen M.J."/>
        </authorList>
    </citation>
    <scope>NUCLEOTIDE SEQUENCE</scope>
    <source>
        <strain evidence="4">ChiBcec7-5410</strain>
    </source>
</reference>
<evidence type="ECO:0000313" key="5">
    <source>
        <dbReference type="Proteomes" id="UP000824160"/>
    </source>
</evidence>
<dbReference type="AlphaFoldDB" id="A0A9D1H7P3"/>
<evidence type="ECO:0000256" key="3">
    <source>
        <dbReference type="SAM" id="Phobius"/>
    </source>
</evidence>
<reference evidence="4" key="1">
    <citation type="submission" date="2020-10" db="EMBL/GenBank/DDBJ databases">
        <authorList>
            <person name="Gilroy R."/>
        </authorList>
    </citation>
    <scope>NUCLEOTIDE SEQUENCE</scope>
    <source>
        <strain evidence="4">ChiBcec7-5410</strain>
    </source>
</reference>
<evidence type="ECO:0000256" key="2">
    <source>
        <dbReference type="PIRNR" id="PIRNR016661"/>
    </source>
</evidence>
<dbReference type="Pfam" id="PF02632">
    <property type="entry name" value="BioY"/>
    <property type="match status" value="1"/>
</dbReference>
<dbReference type="PIRSF" id="PIRSF016661">
    <property type="entry name" value="BioY"/>
    <property type="match status" value="1"/>
</dbReference>
<gene>
    <name evidence="4" type="ORF">IAC43_09615</name>
</gene>
<feature type="transmembrane region" description="Helical" evidence="3">
    <location>
        <begin position="7"/>
        <end position="27"/>
    </location>
</feature>
<feature type="transmembrane region" description="Helical" evidence="3">
    <location>
        <begin position="101"/>
        <end position="127"/>
    </location>
</feature>
<evidence type="ECO:0000313" key="4">
    <source>
        <dbReference type="EMBL" id="HIT95432.1"/>
    </source>
</evidence>
<proteinExistence type="inferred from homology"/>
<keyword evidence="3" id="KW-0812">Transmembrane</keyword>
<dbReference type="PANTHER" id="PTHR34295:SF1">
    <property type="entry name" value="BIOTIN TRANSPORTER BIOY"/>
    <property type="match status" value="1"/>
</dbReference>
<keyword evidence="2 3" id="KW-0472">Membrane</keyword>